<protein>
    <submittedName>
        <fullName evidence="1">Uncharacterized protein</fullName>
    </submittedName>
</protein>
<dbReference type="RefSeq" id="WP_114527197.1">
    <property type="nucleotide sequence ID" value="NZ_JBIVML010000014.1"/>
</dbReference>
<name>A0A369VB79_9ACTN</name>
<evidence type="ECO:0000313" key="2">
    <source>
        <dbReference type="Proteomes" id="UP000253742"/>
    </source>
</evidence>
<reference evidence="1 2" key="1">
    <citation type="submission" date="2018-07" db="EMBL/GenBank/DDBJ databases">
        <title>Genome guided investigation of antibiotics producing actinomycetales strain isolated from a Macau mangrove ecosystem.</title>
        <authorList>
            <person name="Hu D."/>
        </authorList>
    </citation>
    <scope>NUCLEOTIDE SEQUENCE [LARGE SCALE GENOMIC DNA]</scope>
    <source>
        <strain evidence="1 2">2297</strain>
    </source>
</reference>
<gene>
    <name evidence="1" type="ORF">DVZ84_02950</name>
</gene>
<proteinExistence type="predicted"/>
<dbReference type="Proteomes" id="UP000253742">
    <property type="component" value="Unassembled WGS sequence"/>
</dbReference>
<accession>A0A369VB79</accession>
<dbReference type="AlphaFoldDB" id="A0A369VB79"/>
<organism evidence="1 2">
    <name type="scientific">Streptomyces parvulus</name>
    <dbReference type="NCBI Taxonomy" id="146923"/>
    <lineage>
        <taxon>Bacteria</taxon>
        <taxon>Bacillati</taxon>
        <taxon>Actinomycetota</taxon>
        <taxon>Actinomycetes</taxon>
        <taxon>Kitasatosporales</taxon>
        <taxon>Streptomycetaceae</taxon>
        <taxon>Streptomyces</taxon>
    </lineage>
</organism>
<evidence type="ECO:0000313" key="1">
    <source>
        <dbReference type="EMBL" id="RDD90336.1"/>
    </source>
</evidence>
<sequence>MLDAVDLDDPAGPMVHQQQEAPYTINELGGTSRLARQRMAATLTPQRVDQLSATGMRWA</sequence>
<comment type="caution">
    <text evidence="1">The sequence shown here is derived from an EMBL/GenBank/DDBJ whole genome shotgun (WGS) entry which is preliminary data.</text>
</comment>
<dbReference type="EMBL" id="QQBH01000002">
    <property type="protein sequence ID" value="RDD90336.1"/>
    <property type="molecule type" value="Genomic_DNA"/>
</dbReference>